<dbReference type="EMBL" id="JBGMDY010000007">
    <property type="protein sequence ID" value="KAL2327313.1"/>
    <property type="molecule type" value="Genomic_DNA"/>
</dbReference>
<comment type="caution">
    <text evidence="3">The sequence shown here is derived from an EMBL/GenBank/DDBJ whole genome shotgun (WGS) entry which is preliminary data.</text>
</comment>
<sequence>MALPPHVVEDCMGLLKLLSDGTVIRSKIHFQEQPSSPIQHHTNNLVLFRDFLYNKKFNLHLRFYKPKSNNNHHNNNINDKFPVLMFLHGGGFCFGSSAWPHIHAACMRLAATLPAAVAAPDYRLAPEHRLPAAVDDGVEAVRWLRRQAREEGEAWVREGVDFGRVFVVGDSSGGNIAHHLAVQLGPGSREMGPVRVRGYVLLGPFFGGVVRTRSEVGPPEQMMNLEMLDRLWRLSIPIGESRDHPLANPFGPGSPNLQDVKLDPILVIVGGNELLKDRAAEYAARLKEIGKNVEYVEFEGKEHGFLTHDSHSEVAKDAMQIIQRFMLQYSNQS</sequence>
<accession>A0ABD1LUW2</accession>
<dbReference type="PANTHER" id="PTHR23024:SF406">
    <property type="entry name" value="CARBOXYLESTERASE 15-RELATED"/>
    <property type="match status" value="1"/>
</dbReference>
<evidence type="ECO:0000313" key="4">
    <source>
        <dbReference type="Proteomes" id="UP001603857"/>
    </source>
</evidence>
<reference evidence="3 4" key="1">
    <citation type="submission" date="2024-08" db="EMBL/GenBank/DDBJ databases">
        <title>Insights into the chromosomal genome structure of Flemingia macrophylla.</title>
        <authorList>
            <person name="Ding Y."/>
            <person name="Zhao Y."/>
            <person name="Bi W."/>
            <person name="Wu M."/>
            <person name="Zhao G."/>
            <person name="Gong Y."/>
            <person name="Li W."/>
            <person name="Zhang P."/>
        </authorList>
    </citation>
    <scope>NUCLEOTIDE SEQUENCE [LARGE SCALE GENOMIC DNA]</scope>
    <source>
        <strain evidence="3">DYQJB</strain>
        <tissue evidence="3">Leaf</tissue>
    </source>
</reference>
<keyword evidence="4" id="KW-1185">Reference proteome</keyword>
<dbReference type="InterPro" id="IPR013094">
    <property type="entry name" value="AB_hydrolase_3"/>
</dbReference>
<dbReference type="Pfam" id="PF07859">
    <property type="entry name" value="Abhydrolase_3"/>
    <property type="match status" value="1"/>
</dbReference>
<gene>
    <name evidence="3" type="ORF">Fmac_020740</name>
</gene>
<dbReference type="InterPro" id="IPR050466">
    <property type="entry name" value="Carboxylest/Gibb_receptor"/>
</dbReference>
<dbReference type="PANTHER" id="PTHR23024">
    <property type="entry name" value="ARYLACETAMIDE DEACETYLASE"/>
    <property type="match status" value="1"/>
</dbReference>
<feature type="domain" description="Alpha/beta hydrolase fold-3" evidence="2">
    <location>
        <begin position="84"/>
        <end position="306"/>
    </location>
</feature>
<protein>
    <recommendedName>
        <fullName evidence="2">Alpha/beta hydrolase fold-3 domain-containing protein</fullName>
    </recommendedName>
</protein>
<dbReference type="SUPFAM" id="SSF53474">
    <property type="entry name" value="alpha/beta-Hydrolases"/>
    <property type="match status" value="1"/>
</dbReference>
<dbReference type="AlphaFoldDB" id="A0ABD1LUW2"/>
<evidence type="ECO:0000259" key="2">
    <source>
        <dbReference type="Pfam" id="PF07859"/>
    </source>
</evidence>
<evidence type="ECO:0000313" key="3">
    <source>
        <dbReference type="EMBL" id="KAL2327313.1"/>
    </source>
</evidence>
<dbReference type="Proteomes" id="UP001603857">
    <property type="component" value="Unassembled WGS sequence"/>
</dbReference>
<organism evidence="3 4">
    <name type="scientific">Flemingia macrophylla</name>
    <dbReference type="NCBI Taxonomy" id="520843"/>
    <lineage>
        <taxon>Eukaryota</taxon>
        <taxon>Viridiplantae</taxon>
        <taxon>Streptophyta</taxon>
        <taxon>Embryophyta</taxon>
        <taxon>Tracheophyta</taxon>
        <taxon>Spermatophyta</taxon>
        <taxon>Magnoliopsida</taxon>
        <taxon>eudicotyledons</taxon>
        <taxon>Gunneridae</taxon>
        <taxon>Pentapetalae</taxon>
        <taxon>rosids</taxon>
        <taxon>fabids</taxon>
        <taxon>Fabales</taxon>
        <taxon>Fabaceae</taxon>
        <taxon>Papilionoideae</taxon>
        <taxon>50 kb inversion clade</taxon>
        <taxon>NPAAA clade</taxon>
        <taxon>indigoferoid/millettioid clade</taxon>
        <taxon>Phaseoleae</taxon>
        <taxon>Flemingia</taxon>
    </lineage>
</organism>
<dbReference type="Gene3D" id="3.40.50.1820">
    <property type="entry name" value="alpha/beta hydrolase"/>
    <property type="match status" value="1"/>
</dbReference>
<name>A0ABD1LUW2_9FABA</name>
<dbReference type="InterPro" id="IPR029058">
    <property type="entry name" value="AB_hydrolase_fold"/>
</dbReference>
<proteinExistence type="inferred from homology"/>
<evidence type="ECO:0000256" key="1">
    <source>
        <dbReference type="ARBA" id="ARBA00010515"/>
    </source>
</evidence>
<comment type="similarity">
    <text evidence="1">Belongs to the 'GDXG' lipolytic enzyme family.</text>
</comment>